<dbReference type="PANTHER" id="PTHR14890">
    <property type="entry name" value="FANCONI ANEMIA CORE COMPLEX-ASSOCIATED PROTEIN 100"/>
    <property type="match status" value="1"/>
</dbReference>
<evidence type="ECO:0000256" key="2">
    <source>
        <dbReference type="SAM" id="SignalP"/>
    </source>
</evidence>
<evidence type="ECO:0000256" key="1">
    <source>
        <dbReference type="SAM" id="MobiDB-lite"/>
    </source>
</evidence>
<dbReference type="GO" id="GO:0036297">
    <property type="term" value="P:interstrand cross-link repair"/>
    <property type="evidence" value="ECO:0007669"/>
    <property type="project" value="InterPro"/>
</dbReference>
<evidence type="ECO:0000313" key="4">
    <source>
        <dbReference type="Proteomes" id="UP000677803"/>
    </source>
</evidence>
<name>A0A8S4AVR5_9TELE</name>
<gene>
    <name evidence="3" type="ORF">MMEN_LOCUS9768</name>
</gene>
<evidence type="ECO:0000313" key="3">
    <source>
        <dbReference type="EMBL" id="CAG5909240.1"/>
    </source>
</evidence>
<feature type="chain" id="PRO_5035804476" evidence="2">
    <location>
        <begin position="19"/>
        <end position="875"/>
    </location>
</feature>
<dbReference type="GO" id="GO:0043240">
    <property type="term" value="C:Fanconi anaemia nuclear complex"/>
    <property type="evidence" value="ECO:0007669"/>
    <property type="project" value="InterPro"/>
</dbReference>
<reference evidence="3" key="1">
    <citation type="submission" date="2021-05" db="EMBL/GenBank/DDBJ databases">
        <authorList>
            <person name="Tigano A."/>
        </authorList>
    </citation>
    <scope>NUCLEOTIDE SEQUENCE</scope>
</reference>
<feature type="signal peptide" evidence="2">
    <location>
        <begin position="1"/>
        <end position="18"/>
    </location>
</feature>
<feature type="region of interest" description="Disordered" evidence="1">
    <location>
        <begin position="698"/>
        <end position="717"/>
    </location>
</feature>
<dbReference type="AlphaFoldDB" id="A0A8S4AVR5"/>
<accession>A0A8S4AVR5</accession>
<keyword evidence="4" id="KW-1185">Reference proteome</keyword>
<dbReference type="PANTHER" id="PTHR14890:SF1">
    <property type="entry name" value="FANCONI ANEMIA CORE COMPLEX-ASSOCIATED PROTEIN 100"/>
    <property type="match status" value="1"/>
</dbReference>
<dbReference type="InterPro" id="IPR029251">
    <property type="entry name" value="Faap100"/>
</dbReference>
<dbReference type="GO" id="GO:0005654">
    <property type="term" value="C:nucleoplasm"/>
    <property type="evidence" value="ECO:0007669"/>
    <property type="project" value="TreeGrafter"/>
</dbReference>
<protein>
    <submittedName>
        <fullName evidence="3">(Atlantic silverside) hypothetical protein</fullName>
    </submittedName>
</protein>
<sequence>MYLCLWTLFTHYLPFSLVIMERRCVVETWTDLGFLGKACTPKVKFGAGTFVFICTGSDEVFVFSAHEKRLTASNSFRLQAVLRFPGPVRDVAESHDEQLLFVASRSGVYCVSLQSLLHSSSDDASCGPAELNISSESLVARADGVLTLLLVGSLLLTLCRTDTSWLLTLYKRTQSSACEVLGSFGLPLVSPALQSAGSKTGPARGPVLTCVHPAGDATPSSPTPSAGAGLCLEPLLFKLLFGVEAALAGSPVVLCGLPDGRLCFLPLRVPGPRLRVLHSLEQPLVFVGASVVRETSAGHAQCLVAVGEEGRVVLIRGDGGGAEGGGCSAAAFTEVHVSGPVLCGTADRNCLYYSTGADLCCLNLSDGLLGREEKSKGGEASGMMSNVAPLSPSSLNVSQVTDLAEPLCSDAGEVQLLGLSSRGQLQRISLPVRREDEGCSRHSSSQIGRSVKDLLSAIGDVHERASALEATIKSKNQILRQLNHALNISFLLTAADDAEEHRLPKEESIRCHAVASWGRLLQKDSLILTCVLDNSSPYSLDRGWTLCLAVCPLSSSSTATEETSSTNFSFPFHSLGPGETLEVSLPAAAAGQASFPLTVSCSLVFSLSDLLGEGRAASPSGSESRSLSFPLDTLTVDWLHVLQLTAPPAPSQSSGRAVDGVRAFLSSRRVRRSRAVDSGGQPERYSASLRVASELLKDTVQPKGLRPDTKGPEPDPQSLGLSLLHWLLSERCGGVKASPGGEKVDIGSTVVHARAPNGAAVKLTAKEINAQEESVGKEETVAHVEVQIESSSMAALCGLHHAVLRRTQTLLQMAPVRPASTKGIQMLGLRRVMQHAEIQQSRVSEAFSAGMSSGQTNQFLLSVYRELRQNSLLVI</sequence>
<proteinExistence type="predicted"/>
<dbReference type="Pfam" id="PF15146">
    <property type="entry name" value="FANCAA"/>
    <property type="match status" value="1"/>
</dbReference>
<keyword evidence="2" id="KW-0732">Signal</keyword>
<comment type="caution">
    <text evidence="3">The sequence shown here is derived from an EMBL/GenBank/DDBJ whole genome shotgun (WGS) entry which is preliminary data.</text>
</comment>
<organism evidence="3 4">
    <name type="scientific">Menidia menidia</name>
    <name type="common">Atlantic silverside</name>
    <dbReference type="NCBI Taxonomy" id="238744"/>
    <lineage>
        <taxon>Eukaryota</taxon>
        <taxon>Metazoa</taxon>
        <taxon>Chordata</taxon>
        <taxon>Craniata</taxon>
        <taxon>Vertebrata</taxon>
        <taxon>Euteleostomi</taxon>
        <taxon>Actinopterygii</taxon>
        <taxon>Neopterygii</taxon>
        <taxon>Teleostei</taxon>
        <taxon>Neoteleostei</taxon>
        <taxon>Acanthomorphata</taxon>
        <taxon>Ovalentaria</taxon>
        <taxon>Atherinomorphae</taxon>
        <taxon>Atheriniformes</taxon>
        <taxon>Atherinopsidae</taxon>
        <taxon>Menidiinae</taxon>
        <taxon>Menidia</taxon>
    </lineage>
</organism>
<dbReference type="Proteomes" id="UP000677803">
    <property type="component" value="Unassembled WGS sequence"/>
</dbReference>
<dbReference type="EMBL" id="CAJRST010010001">
    <property type="protein sequence ID" value="CAG5909240.1"/>
    <property type="molecule type" value="Genomic_DNA"/>
</dbReference>
<dbReference type="OrthoDB" id="6495021at2759"/>